<dbReference type="InterPro" id="IPR037522">
    <property type="entry name" value="HD_GYP_dom"/>
</dbReference>
<dbReference type="SMART" id="SM00471">
    <property type="entry name" value="HDc"/>
    <property type="match status" value="1"/>
</dbReference>
<dbReference type="EMBL" id="JACXIZ010000013">
    <property type="protein sequence ID" value="MBD2844899.1"/>
    <property type="molecule type" value="Genomic_DNA"/>
</dbReference>
<evidence type="ECO:0000313" key="2">
    <source>
        <dbReference type="EMBL" id="MBD2844899.1"/>
    </source>
</evidence>
<dbReference type="PANTHER" id="PTHR43155">
    <property type="entry name" value="CYCLIC DI-GMP PHOSPHODIESTERASE PA4108-RELATED"/>
    <property type="match status" value="1"/>
</dbReference>
<dbReference type="AlphaFoldDB" id="A0A927BSV9"/>
<proteinExistence type="predicted"/>
<dbReference type="RefSeq" id="WP_190916004.1">
    <property type="nucleotide sequence ID" value="NZ_JACXIZ010000013.1"/>
</dbReference>
<dbReference type="PROSITE" id="PS51832">
    <property type="entry name" value="HD_GYP"/>
    <property type="match status" value="1"/>
</dbReference>
<dbReference type="PANTHER" id="PTHR43155:SF2">
    <property type="entry name" value="CYCLIC DI-GMP PHOSPHODIESTERASE PA4108"/>
    <property type="match status" value="1"/>
</dbReference>
<dbReference type="InterPro" id="IPR003607">
    <property type="entry name" value="HD/PDEase_dom"/>
</dbReference>
<keyword evidence="3" id="KW-1185">Reference proteome</keyword>
<reference evidence="2" key="1">
    <citation type="submission" date="2020-09" db="EMBL/GenBank/DDBJ databases">
        <title>A novel bacterium of genus Paenibacillus, isolated from South China Sea.</title>
        <authorList>
            <person name="Huang H."/>
            <person name="Mo K."/>
            <person name="Hu Y."/>
        </authorList>
    </citation>
    <scope>NUCLEOTIDE SEQUENCE</scope>
    <source>
        <strain evidence="2">IB182496</strain>
    </source>
</reference>
<evidence type="ECO:0000313" key="3">
    <source>
        <dbReference type="Proteomes" id="UP000621560"/>
    </source>
</evidence>
<gene>
    <name evidence="2" type="ORF">IDH44_06840</name>
</gene>
<comment type="caution">
    <text evidence="2">The sequence shown here is derived from an EMBL/GenBank/DDBJ whole genome shotgun (WGS) entry which is preliminary data.</text>
</comment>
<name>A0A927BSV9_9BACL</name>
<sequence length="360" mass="40203">MRRLHIASVQAGDRLARPILRENGHVLLGQGVELNARFIQRLQDMGVDTVFIEDRATEGIEPEDTLRDETRKQAVDAMYKTMNGIMDLPSTRGRAIAPEMGRTFRSVFGSIMQDLVGRKDVLVNLTQIQTADAYLFQHSVNVAVLAGIMGIAKGYNRNQLEDLGIGAMLFDIGMTKVPQELLNRKAALTPEEKKLVQRHTTDGFDILRSQHDISLLSAHCALQHHERYDGSGYPRGLRDSEIHEYAQIVGIADVYDALTSPRAYRQRHTPAEAIEFLFAAGNSLFDLELIRLFCKHISIYPLATTVVLNTGQVGVVSANDPLALHRPTIRIVTEADGSKPRSSYDIDLKNQLHLMIVKEI</sequence>
<feature type="domain" description="HD-GYP" evidence="1">
    <location>
        <begin position="113"/>
        <end position="309"/>
    </location>
</feature>
<accession>A0A927BSV9</accession>
<dbReference type="CDD" id="cd00077">
    <property type="entry name" value="HDc"/>
    <property type="match status" value="1"/>
</dbReference>
<dbReference type="SUPFAM" id="SSF109604">
    <property type="entry name" value="HD-domain/PDEase-like"/>
    <property type="match status" value="1"/>
</dbReference>
<evidence type="ECO:0000259" key="1">
    <source>
        <dbReference type="PROSITE" id="PS51832"/>
    </source>
</evidence>
<dbReference type="Gene3D" id="1.10.3210.10">
    <property type="entry name" value="Hypothetical protein af1432"/>
    <property type="match status" value="1"/>
</dbReference>
<dbReference type="Pfam" id="PF13487">
    <property type="entry name" value="HD_5"/>
    <property type="match status" value="1"/>
</dbReference>
<organism evidence="2 3">
    <name type="scientific">Paenibacillus sabuli</name>
    <dbReference type="NCBI Taxonomy" id="2772509"/>
    <lineage>
        <taxon>Bacteria</taxon>
        <taxon>Bacillati</taxon>
        <taxon>Bacillota</taxon>
        <taxon>Bacilli</taxon>
        <taxon>Bacillales</taxon>
        <taxon>Paenibacillaceae</taxon>
        <taxon>Paenibacillus</taxon>
    </lineage>
</organism>
<dbReference type="Proteomes" id="UP000621560">
    <property type="component" value="Unassembled WGS sequence"/>
</dbReference>
<protein>
    <submittedName>
        <fullName evidence="2">HD-GYP domain-containing protein</fullName>
    </submittedName>
</protein>